<proteinExistence type="predicted"/>
<accession>A0A0Y9XIG2</accession>
<dbReference type="InterPro" id="IPR006477">
    <property type="entry name" value="Yir_bir_cir"/>
</dbReference>
<keyword evidence="1" id="KW-1133">Transmembrane helix</keyword>
<keyword evidence="1" id="KW-0472">Membrane</keyword>
<sequence length="306" mass="35803">MNKECERFKNVSTNFTYQSSNQNYKIENNNDFKKYCSNQNCVNAIEKVNAGCLYLLDAFFKDSNLFKSVAKSNIDIVDYILLWLIYILSLNGNEIKNSLKFFYTTHINNHKYNEEITGVETYYNSYKDLIVKKHDMTNVNMNKNIISILYDAFNILCNMYIEFDVNNIDCKKYLNKANEFVEKYKKLNEYHNNNNDANSYNKILSTLSTDYNNFKNTCKNAKCNDTPSLPWITTKISLQHSAQGFEDTSSILSLANKLIPVLSILFTIAIFCGISYKVNNKGFVNYFRDYLYVIIKKYIICLPFLY</sequence>
<keyword evidence="1" id="KW-0812">Transmembrane</keyword>
<dbReference type="VEuPathDB" id="PlasmoDB:PBANKA_0112681"/>
<evidence type="ECO:0000313" key="2">
    <source>
        <dbReference type="EMBL" id="CXI58870.1"/>
    </source>
</evidence>
<name>A0A0Y9XIG2_PLABE</name>
<protein>
    <submittedName>
        <fullName evidence="2">BIR protein</fullName>
    </submittedName>
</protein>
<reference evidence="2 3" key="1">
    <citation type="submission" date="2016-02" db="EMBL/GenBank/DDBJ databases">
        <authorList>
            <consortium name="Pathogen Informatics"/>
        </authorList>
    </citation>
    <scope>NUCLEOTIDE SEQUENCE [LARGE SCALE GENOMIC DNA]</scope>
    <source>
        <strain evidence="2 3">K173</strain>
    </source>
</reference>
<organism evidence="2 3">
    <name type="scientific">Plasmodium berghei</name>
    <dbReference type="NCBI Taxonomy" id="5821"/>
    <lineage>
        <taxon>Eukaryota</taxon>
        <taxon>Sar</taxon>
        <taxon>Alveolata</taxon>
        <taxon>Apicomplexa</taxon>
        <taxon>Aconoidasida</taxon>
        <taxon>Haemosporida</taxon>
        <taxon>Plasmodiidae</taxon>
        <taxon>Plasmodium</taxon>
        <taxon>Plasmodium (Vinckeia)</taxon>
    </lineage>
</organism>
<dbReference type="Pfam" id="PF06022">
    <property type="entry name" value="Cir_Bir_Yir"/>
    <property type="match status" value="1"/>
</dbReference>
<dbReference type="NCBIfam" id="TIGR01590">
    <property type="entry name" value="yir-bir-cir_Pla"/>
    <property type="match status" value="1"/>
</dbReference>
<evidence type="ECO:0000256" key="1">
    <source>
        <dbReference type="SAM" id="Phobius"/>
    </source>
</evidence>
<dbReference type="EMBL" id="LT160031">
    <property type="protein sequence ID" value="CXI58870.1"/>
    <property type="molecule type" value="Genomic_DNA"/>
</dbReference>
<feature type="transmembrane region" description="Helical" evidence="1">
    <location>
        <begin position="258"/>
        <end position="278"/>
    </location>
</feature>
<dbReference type="AlphaFoldDB" id="A0A0Y9XIG2"/>
<evidence type="ECO:0000313" key="3">
    <source>
        <dbReference type="Proteomes" id="UP000069549"/>
    </source>
</evidence>
<dbReference type="Proteomes" id="UP000069549">
    <property type="component" value="Chromosome 11"/>
</dbReference>
<gene>
    <name evidence="2" type="ORF">PBK173_000266400</name>
</gene>